<keyword evidence="3" id="KW-0472">Membrane</keyword>
<dbReference type="GO" id="GO:0071555">
    <property type="term" value="P:cell wall organization"/>
    <property type="evidence" value="ECO:0007669"/>
    <property type="project" value="TreeGrafter"/>
</dbReference>
<dbReference type="GO" id="GO:0008658">
    <property type="term" value="F:penicillin binding"/>
    <property type="evidence" value="ECO:0007669"/>
    <property type="project" value="InterPro"/>
</dbReference>
<feature type="domain" description="Penicillin-binding protein dimerisation" evidence="5">
    <location>
        <begin position="55"/>
        <end position="199"/>
    </location>
</feature>
<evidence type="ECO:0000313" key="6">
    <source>
        <dbReference type="EMBL" id="PKQ28200.1"/>
    </source>
</evidence>
<dbReference type="PANTHER" id="PTHR30627:SF1">
    <property type="entry name" value="PEPTIDOGLYCAN D,D-TRANSPEPTIDASE FTSI"/>
    <property type="match status" value="1"/>
</dbReference>
<dbReference type="InterPro" id="IPR012338">
    <property type="entry name" value="Beta-lactam/transpept-like"/>
</dbReference>
<dbReference type="InterPro" id="IPR036138">
    <property type="entry name" value="PBP_dimer_sf"/>
</dbReference>
<evidence type="ECO:0000313" key="7">
    <source>
        <dbReference type="Proteomes" id="UP000233654"/>
    </source>
</evidence>
<name>A0A2N3G658_9ACTN</name>
<comment type="caution">
    <text evidence="6">The sequence shown here is derived from an EMBL/GenBank/DDBJ whole genome shotgun (WGS) entry which is preliminary data.</text>
</comment>
<dbReference type="AlphaFoldDB" id="A0A2N3G658"/>
<dbReference type="InterPro" id="IPR005311">
    <property type="entry name" value="PBP_dimer"/>
</dbReference>
<comment type="subcellular location">
    <subcellularLocation>
        <location evidence="1">Membrane</location>
    </subcellularLocation>
</comment>
<dbReference type="Proteomes" id="UP000233654">
    <property type="component" value="Unassembled WGS sequence"/>
</dbReference>
<accession>A0A2N3G658</accession>
<dbReference type="EMBL" id="PHEX01000027">
    <property type="protein sequence ID" value="PKQ28200.1"/>
    <property type="molecule type" value="Genomic_DNA"/>
</dbReference>
<evidence type="ECO:0000259" key="4">
    <source>
        <dbReference type="Pfam" id="PF00905"/>
    </source>
</evidence>
<dbReference type="Pfam" id="PF00905">
    <property type="entry name" value="Transpeptidase"/>
    <property type="match status" value="1"/>
</dbReference>
<comment type="similarity">
    <text evidence="2">Belongs to the transpeptidase family.</text>
</comment>
<dbReference type="InterPro" id="IPR050515">
    <property type="entry name" value="Beta-lactam/transpept"/>
</dbReference>
<feature type="domain" description="Penicillin-binding protein transpeptidase" evidence="4">
    <location>
        <begin position="243"/>
        <end position="548"/>
    </location>
</feature>
<gene>
    <name evidence="6" type="ORF">CVT63_03905</name>
</gene>
<sequence length="564" mass="60834">MAKKKTFDKRFTTVVVVLFLGFAFIAGKLVLIQVIQAAHYKKLASEQRDKTIKVIPPRGVIMDRDGEVLAISEECSTVYATPYLVKDKKCVSRKIARVLGEDQGDIARKLGANSGFVYLERKLDNAIADRLKKMNLPGIGFINESKRYYPLGSLASQTLGLVDVDNKGQAGLELYYEDLLGGKPGEVLLERDAVGNPIPGTEKKRRAEVDGVDIQLTLDKDIQSCVEEALASAIKKYGARAATSVVMDCNTGDILAMATAPTFDANKREKIDPQAMRNRAITDAYEPGSALKIVTASAALQEGVVDPETVIQVQSQLKVADEVFKDAEPEPTRHLNFTQIISQSSNVGTIQVAQSLGAKRLYEYLDRFGLGHKTGVDFPGEATGVLNPLASWSGTSLPTIAIGQGISVTPLQLACVAGSIANGGRKICPHFMNSQVVARGAVDMGLGGLGEEVLNKDTSRKMTGILEQVLLPNSTGKKAAVNYYRVAGKTGTAAKANSRGPGYFGRYMATFVGFAPAERPRVVCLVVLDEPTPIWGGETAAPLFSEIMGFSMQHLKIPPDPWLR</sequence>
<proteinExistence type="inferred from homology"/>
<dbReference type="Gene3D" id="3.30.450.330">
    <property type="match status" value="1"/>
</dbReference>
<protein>
    <recommendedName>
        <fullName evidence="8">Penicillin-binding protein 2</fullName>
    </recommendedName>
</protein>
<dbReference type="Gene3D" id="3.40.710.10">
    <property type="entry name" value="DD-peptidase/beta-lactamase superfamily"/>
    <property type="match status" value="1"/>
</dbReference>
<dbReference type="InterPro" id="IPR001460">
    <property type="entry name" value="PCN-bd_Tpept"/>
</dbReference>
<evidence type="ECO:0000259" key="5">
    <source>
        <dbReference type="Pfam" id="PF03717"/>
    </source>
</evidence>
<dbReference type="Pfam" id="PF03717">
    <property type="entry name" value="PBP_dimer"/>
    <property type="match status" value="1"/>
</dbReference>
<dbReference type="SUPFAM" id="SSF56601">
    <property type="entry name" value="beta-lactamase/transpeptidase-like"/>
    <property type="match status" value="1"/>
</dbReference>
<evidence type="ECO:0008006" key="8">
    <source>
        <dbReference type="Google" id="ProtNLM"/>
    </source>
</evidence>
<reference evidence="6 7" key="1">
    <citation type="journal article" date="2017" name="ISME J.">
        <title>Potential for microbial H2 and metal transformations associated with novel bacteria and archaea in deep terrestrial subsurface sediments.</title>
        <authorList>
            <person name="Hernsdorf A.W."/>
            <person name="Amano Y."/>
            <person name="Miyakawa K."/>
            <person name="Ise K."/>
            <person name="Suzuki Y."/>
            <person name="Anantharaman K."/>
            <person name="Probst A."/>
            <person name="Burstein D."/>
            <person name="Thomas B.C."/>
            <person name="Banfield J.F."/>
        </authorList>
    </citation>
    <scope>NUCLEOTIDE SEQUENCE [LARGE SCALE GENOMIC DNA]</scope>
    <source>
        <strain evidence="6">HGW-Actinobacteria-3</strain>
    </source>
</reference>
<dbReference type="GO" id="GO:0005886">
    <property type="term" value="C:plasma membrane"/>
    <property type="evidence" value="ECO:0007669"/>
    <property type="project" value="TreeGrafter"/>
</dbReference>
<evidence type="ECO:0000256" key="3">
    <source>
        <dbReference type="ARBA" id="ARBA00023136"/>
    </source>
</evidence>
<evidence type="ECO:0000256" key="1">
    <source>
        <dbReference type="ARBA" id="ARBA00004370"/>
    </source>
</evidence>
<evidence type="ECO:0000256" key="2">
    <source>
        <dbReference type="ARBA" id="ARBA00007171"/>
    </source>
</evidence>
<dbReference type="Gene3D" id="3.90.1310.10">
    <property type="entry name" value="Penicillin-binding protein 2a (Domain 2)"/>
    <property type="match status" value="1"/>
</dbReference>
<organism evidence="6 7">
    <name type="scientific">Candidatus Anoxymicrobium japonicum</name>
    <dbReference type="NCBI Taxonomy" id="2013648"/>
    <lineage>
        <taxon>Bacteria</taxon>
        <taxon>Bacillati</taxon>
        <taxon>Actinomycetota</taxon>
        <taxon>Candidatus Geothermincolia</taxon>
        <taxon>Candidatus Geothermincolales</taxon>
        <taxon>Candidatus Anoxymicrobiaceae</taxon>
        <taxon>Candidatus Anoxymicrobium</taxon>
    </lineage>
</organism>
<dbReference type="SUPFAM" id="SSF56519">
    <property type="entry name" value="Penicillin binding protein dimerisation domain"/>
    <property type="match status" value="1"/>
</dbReference>
<dbReference type="PANTHER" id="PTHR30627">
    <property type="entry name" value="PEPTIDOGLYCAN D,D-TRANSPEPTIDASE"/>
    <property type="match status" value="1"/>
</dbReference>